<dbReference type="InterPro" id="IPR033121">
    <property type="entry name" value="PEPTIDASE_A1"/>
</dbReference>
<dbReference type="PROSITE" id="PS00141">
    <property type="entry name" value="ASP_PROTEASE"/>
    <property type="match status" value="1"/>
</dbReference>
<evidence type="ECO:0000256" key="7">
    <source>
        <dbReference type="SAM" id="SignalP"/>
    </source>
</evidence>
<dbReference type="GO" id="GO:0004190">
    <property type="term" value="F:aspartic-type endopeptidase activity"/>
    <property type="evidence" value="ECO:0007669"/>
    <property type="project" value="UniProtKB-KW"/>
</dbReference>
<dbReference type="GO" id="GO:0006508">
    <property type="term" value="P:proteolysis"/>
    <property type="evidence" value="ECO:0007669"/>
    <property type="project" value="UniProtKB-KW"/>
</dbReference>
<dbReference type="InterPro" id="IPR021109">
    <property type="entry name" value="Peptidase_aspartic_dom_sf"/>
</dbReference>
<dbReference type="PROSITE" id="PS51767">
    <property type="entry name" value="PEPTIDASE_A1"/>
    <property type="match status" value="1"/>
</dbReference>
<dbReference type="AlphaFoldDB" id="A0A014P740"/>
<name>A0A014P740_9HYPO</name>
<proteinExistence type="inferred from homology"/>
<evidence type="ECO:0000313" key="10">
    <source>
        <dbReference type="Proteomes" id="UP000030151"/>
    </source>
</evidence>
<feature type="chain" id="PRO_5001472917" evidence="7">
    <location>
        <begin position="20"/>
        <end position="409"/>
    </location>
</feature>
<dbReference type="Gene3D" id="2.40.70.10">
    <property type="entry name" value="Acid Proteases"/>
    <property type="match status" value="2"/>
</dbReference>
<evidence type="ECO:0000256" key="2">
    <source>
        <dbReference type="ARBA" id="ARBA00022670"/>
    </source>
</evidence>
<evidence type="ECO:0000256" key="3">
    <source>
        <dbReference type="ARBA" id="ARBA00022750"/>
    </source>
</evidence>
<evidence type="ECO:0000256" key="5">
    <source>
        <dbReference type="PIRSR" id="PIRSR601461-1"/>
    </source>
</evidence>
<evidence type="ECO:0000256" key="1">
    <source>
        <dbReference type="ARBA" id="ARBA00007447"/>
    </source>
</evidence>
<comment type="similarity">
    <text evidence="1 6">Belongs to the peptidase A1 family.</text>
</comment>
<gene>
    <name evidence="9" type="ORF">X797_008308</name>
</gene>
<protein>
    <submittedName>
        <fullName evidence="9">Peptidase A1family protein</fullName>
    </submittedName>
</protein>
<dbReference type="OrthoDB" id="2747330at2759"/>
<dbReference type="InterPro" id="IPR034163">
    <property type="entry name" value="Aspergillopepsin-like_cat_dom"/>
</dbReference>
<keyword evidence="2 6" id="KW-0645">Protease</keyword>
<evidence type="ECO:0000259" key="8">
    <source>
        <dbReference type="PROSITE" id="PS51767"/>
    </source>
</evidence>
<feature type="signal peptide" evidence="7">
    <location>
        <begin position="1"/>
        <end position="19"/>
    </location>
</feature>
<evidence type="ECO:0000256" key="6">
    <source>
        <dbReference type="RuleBase" id="RU000454"/>
    </source>
</evidence>
<comment type="caution">
    <text evidence="9">The sequence shown here is derived from an EMBL/GenBank/DDBJ whole genome shotgun (WGS) entry which is preliminary data.</text>
</comment>
<dbReference type="eggNOG" id="KOG1339">
    <property type="taxonomic scope" value="Eukaryota"/>
</dbReference>
<dbReference type="SUPFAM" id="SSF50630">
    <property type="entry name" value="Acid proteases"/>
    <property type="match status" value="1"/>
</dbReference>
<dbReference type="EMBL" id="JELW01000025">
    <property type="protein sequence ID" value="EXU98594.1"/>
    <property type="molecule type" value="Genomic_DNA"/>
</dbReference>
<accession>A0A014P740</accession>
<evidence type="ECO:0000256" key="4">
    <source>
        <dbReference type="ARBA" id="ARBA00022801"/>
    </source>
</evidence>
<feature type="active site" evidence="5">
    <location>
        <position position="290"/>
    </location>
</feature>
<dbReference type="PRINTS" id="PR00792">
    <property type="entry name" value="PEPSIN"/>
</dbReference>
<dbReference type="Pfam" id="PF00026">
    <property type="entry name" value="Asp"/>
    <property type="match status" value="1"/>
</dbReference>
<dbReference type="InterPro" id="IPR001461">
    <property type="entry name" value="Aspartic_peptidase_A1"/>
</dbReference>
<dbReference type="Proteomes" id="UP000030151">
    <property type="component" value="Unassembled WGS sequence"/>
</dbReference>
<evidence type="ECO:0000313" key="9">
    <source>
        <dbReference type="EMBL" id="EXU98594.1"/>
    </source>
</evidence>
<keyword evidence="7" id="KW-0732">Signal</keyword>
<reference evidence="9 10" key="1">
    <citation type="submission" date="2014-02" db="EMBL/GenBank/DDBJ databases">
        <title>The genome sequence of the entomopathogenic fungus Metarhizium robertsii ARSEF 2575.</title>
        <authorList>
            <person name="Giuliano Garisto Donzelli B."/>
            <person name="Roe B.A."/>
            <person name="Macmil S.L."/>
            <person name="Krasnoff S.B."/>
            <person name="Gibson D.M."/>
        </authorList>
    </citation>
    <scope>NUCLEOTIDE SEQUENCE [LARGE SCALE GENOMIC DNA]</scope>
    <source>
        <strain evidence="9 10">ARSEF 2575</strain>
    </source>
</reference>
<keyword evidence="4 6" id="KW-0378">Hydrolase</keyword>
<keyword evidence="3 6" id="KW-0064">Aspartyl protease</keyword>
<dbReference type="FunFam" id="2.40.70.10:FF:000026">
    <property type="entry name" value="Endothiapepsin"/>
    <property type="match status" value="1"/>
</dbReference>
<dbReference type="HOGENOM" id="CLU_013253_0_1_1"/>
<dbReference type="PANTHER" id="PTHR47966">
    <property type="entry name" value="BETA-SITE APP-CLEAVING ENZYME, ISOFORM A-RELATED"/>
    <property type="match status" value="1"/>
</dbReference>
<feature type="active site" evidence="5">
    <location>
        <position position="105"/>
    </location>
</feature>
<organism evidence="9 10">
    <name type="scientific">Metarhizium robertsii</name>
    <dbReference type="NCBI Taxonomy" id="568076"/>
    <lineage>
        <taxon>Eukaryota</taxon>
        <taxon>Fungi</taxon>
        <taxon>Dikarya</taxon>
        <taxon>Ascomycota</taxon>
        <taxon>Pezizomycotina</taxon>
        <taxon>Sordariomycetes</taxon>
        <taxon>Hypocreomycetidae</taxon>
        <taxon>Hypocreales</taxon>
        <taxon>Clavicipitaceae</taxon>
        <taxon>Metarhizium</taxon>
    </lineage>
</organism>
<dbReference type="PANTHER" id="PTHR47966:SF2">
    <property type="entry name" value="ASPERGILLOPEPSIN-1-RELATED"/>
    <property type="match status" value="1"/>
</dbReference>
<dbReference type="InterPro" id="IPR001969">
    <property type="entry name" value="Aspartic_peptidase_AS"/>
</dbReference>
<feature type="domain" description="Peptidase A1" evidence="8">
    <location>
        <begin position="87"/>
        <end position="406"/>
    </location>
</feature>
<dbReference type="CDD" id="cd06097">
    <property type="entry name" value="Aspergillopepsin_like"/>
    <property type="match status" value="1"/>
</dbReference>
<sequence>MKTALQTSALLAAINTALAAPASVGETFSVKAKYNQDFKPDATVELVRTALRYGKLASGDVARILERRQDTNGTVVASPPYKFDREYLAEIEIGTPPQKLLLDFDTGSSDLWVFSTETPSAQSTGHTLWNVTASSTAKKLDTYTWSIAYGDKSTSSGDVYTDIVRIGGAEIQNQVVESALQVSQQFTQDTPSSGLLGLAYDKGNTVSPTKQKTWFSNILPRLKEPLFTVRLRHQADGSYNFGYIDKAQYTGDITYTPAFTDDLGHRLFKASGYQVGSGSFEKLSITGTADTGSTAVYLPNRVSDAYWSGVKGVTTQGGFLDSKAYNFPCDAKLPDFTFGIEDAKFTIPGEFINYAPTSEDPTICQGGILGIGTIPEWLGEISIFGDVALKASFVVYDDGKNRLGWAKGA</sequence>